<dbReference type="RefSeq" id="WP_020878053.1">
    <property type="nucleotide sequence ID" value="NZ_ATHJ01000099.1"/>
</dbReference>
<sequence length="56" mass="6085">MKSHPTRRARLLSPTSRLLEILFKVGFLADKEKGIVLMKAAAADAMNGAFQADQAV</sequence>
<dbReference type="Proteomes" id="UP000014977">
    <property type="component" value="Unassembled WGS sequence"/>
</dbReference>
<keyword evidence="2" id="KW-1185">Reference proteome</keyword>
<evidence type="ECO:0000313" key="2">
    <source>
        <dbReference type="Proteomes" id="UP000014977"/>
    </source>
</evidence>
<name>S7TM59_DESML</name>
<organism evidence="1 2">
    <name type="scientific">Desulfococcus multivorans DSM 2059</name>
    <dbReference type="NCBI Taxonomy" id="1121405"/>
    <lineage>
        <taxon>Bacteria</taxon>
        <taxon>Pseudomonadati</taxon>
        <taxon>Thermodesulfobacteriota</taxon>
        <taxon>Desulfobacteria</taxon>
        <taxon>Desulfobacterales</taxon>
        <taxon>Desulfococcaceae</taxon>
        <taxon>Desulfococcus</taxon>
    </lineage>
</organism>
<accession>S7TM59</accession>
<comment type="caution">
    <text evidence="1">The sequence shown here is derived from an EMBL/GenBank/DDBJ whole genome shotgun (WGS) entry which is preliminary data.</text>
</comment>
<proteinExistence type="predicted"/>
<reference evidence="1 2" key="1">
    <citation type="journal article" date="2013" name="Genome Announc.">
        <title>Draft genome sequences for three mercury-methylating, sulfate-reducing bacteria.</title>
        <authorList>
            <person name="Brown S.D."/>
            <person name="Hurt R.A.Jr."/>
            <person name="Gilmour C.C."/>
            <person name="Elias D.A."/>
        </authorList>
    </citation>
    <scope>NUCLEOTIDE SEQUENCE [LARGE SCALE GENOMIC DNA]</scope>
    <source>
        <strain evidence="1 2">DSM 2059</strain>
    </source>
</reference>
<gene>
    <name evidence="1" type="ORF">dsmv_2986</name>
</gene>
<dbReference type="EMBL" id="ATHJ01000099">
    <property type="protein sequence ID" value="EPR37775.1"/>
    <property type="molecule type" value="Genomic_DNA"/>
</dbReference>
<evidence type="ECO:0000313" key="1">
    <source>
        <dbReference type="EMBL" id="EPR37775.1"/>
    </source>
</evidence>
<dbReference type="AlphaFoldDB" id="S7TM59"/>
<protein>
    <submittedName>
        <fullName evidence="1">Uncharacterized protein</fullName>
    </submittedName>
</protein>